<dbReference type="SUPFAM" id="SSF47413">
    <property type="entry name" value="lambda repressor-like DNA-binding domains"/>
    <property type="match status" value="1"/>
</dbReference>
<dbReference type="Pfam" id="PF13181">
    <property type="entry name" value="TPR_8"/>
    <property type="match status" value="2"/>
</dbReference>
<dbReference type="PROSITE" id="PS50943">
    <property type="entry name" value="HTH_CROC1"/>
    <property type="match status" value="1"/>
</dbReference>
<proteinExistence type="predicted"/>
<dbReference type="OrthoDB" id="252257at2"/>
<keyword evidence="1" id="KW-0802">TPR repeat</keyword>
<dbReference type="InterPro" id="IPR001387">
    <property type="entry name" value="Cro/C1-type_HTH"/>
</dbReference>
<accession>A0A5R9EV47</accession>
<reference evidence="3 4" key="1">
    <citation type="submission" date="2019-04" db="EMBL/GenBank/DDBJ databases">
        <title>Bacillus caeni sp. nov., a bacterium isolated from mangrove sediment.</title>
        <authorList>
            <person name="Huang H."/>
            <person name="Mo K."/>
            <person name="Hu Y."/>
        </authorList>
    </citation>
    <scope>NUCLEOTIDE SEQUENCE [LARGE SCALE GENOMIC DNA]</scope>
    <source>
        <strain evidence="3 4">HB172195</strain>
    </source>
</reference>
<dbReference type="Gene3D" id="1.10.260.40">
    <property type="entry name" value="lambda repressor-like DNA-binding domains"/>
    <property type="match status" value="1"/>
</dbReference>
<gene>
    <name evidence="3" type="ORF">FCL54_23005</name>
</gene>
<evidence type="ECO:0000313" key="3">
    <source>
        <dbReference type="EMBL" id="TLS34937.1"/>
    </source>
</evidence>
<dbReference type="InterPro" id="IPR010982">
    <property type="entry name" value="Lambda_DNA-bd_dom_sf"/>
</dbReference>
<keyword evidence="4" id="KW-1185">Reference proteome</keyword>
<dbReference type="CDD" id="cd00093">
    <property type="entry name" value="HTH_XRE"/>
    <property type="match status" value="1"/>
</dbReference>
<evidence type="ECO:0000259" key="2">
    <source>
        <dbReference type="PROSITE" id="PS50943"/>
    </source>
</evidence>
<dbReference type="AlphaFoldDB" id="A0A5R9EV47"/>
<dbReference type="Pfam" id="PF01381">
    <property type="entry name" value="HTH_3"/>
    <property type="match status" value="1"/>
</dbReference>
<evidence type="ECO:0000313" key="4">
    <source>
        <dbReference type="Proteomes" id="UP000308230"/>
    </source>
</evidence>
<comment type="caution">
    <text evidence="3">The sequence shown here is derived from an EMBL/GenBank/DDBJ whole genome shotgun (WGS) entry which is preliminary data.</text>
</comment>
<evidence type="ECO:0000256" key="1">
    <source>
        <dbReference type="PROSITE-ProRule" id="PRU00339"/>
    </source>
</evidence>
<dbReference type="SUPFAM" id="SSF48452">
    <property type="entry name" value="TPR-like"/>
    <property type="match status" value="1"/>
</dbReference>
<dbReference type="RefSeq" id="WP_138129643.1">
    <property type="nucleotide sequence ID" value="NZ_SWLG01000035.1"/>
</dbReference>
<feature type="repeat" description="TPR" evidence="1">
    <location>
        <begin position="227"/>
        <end position="260"/>
    </location>
</feature>
<dbReference type="EMBL" id="SWLG01000035">
    <property type="protein sequence ID" value="TLS34937.1"/>
    <property type="molecule type" value="Genomic_DNA"/>
</dbReference>
<dbReference type="PROSITE" id="PS50005">
    <property type="entry name" value="TPR"/>
    <property type="match status" value="2"/>
</dbReference>
<dbReference type="SMART" id="SM00530">
    <property type="entry name" value="HTH_XRE"/>
    <property type="match status" value="1"/>
</dbReference>
<sequence>MNEGKLRYYRKLKGLTQEQLAHGICSVSYLSKIENGSAQSSDNIINLLFERLGISVEKKEKKNHEATEALLYEWYNYTKARNQEKALAWKEKVEAAKFSQWPPELLSKYNLFLLRYYLLTLEIDKAEKIVKKLQQSKEHFSYELSYYYHAFLGILEFKKQNLNGSKGHYKKAEQIGSNIGIKSTELAELYYLTALTEAGLHNQTVAIPYASRAIKIFDEEYNFVRSADSHILLGIIYRRISQYQLAEDHFQKALKVTDFFSENIFDKRRKGLISHNLGYLYSCMNKSNKAIDYYLKALDLSSKDHEQNDIMTIYLLAKEYYKIQAIEEAKEWAEKGMELVEKYNDRKYCYYLKVLDHQINKNKNEDYEELLRNEAIPYFTESKNWLIVAEMAQFLADYYFEKFQYKSASEYYRLVIDAKEKVV</sequence>
<dbReference type="Gene3D" id="1.25.40.10">
    <property type="entry name" value="Tetratricopeptide repeat domain"/>
    <property type="match status" value="1"/>
</dbReference>
<feature type="repeat" description="TPR" evidence="1">
    <location>
        <begin position="271"/>
        <end position="304"/>
    </location>
</feature>
<dbReference type="InterPro" id="IPR011990">
    <property type="entry name" value="TPR-like_helical_dom_sf"/>
</dbReference>
<protein>
    <submittedName>
        <fullName evidence="3">Helix-turn-helix domain-containing protein</fullName>
    </submittedName>
</protein>
<organism evidence="3 4">
    <name type="scientific">Exobacillus caeni</name>
    <dbReference type="NCBI Taxonomy" id="2574798"/>
    <lineage>
        <taxon>Bacteria</taxon>
        <taxon>Bacillati</taxon>
        <taxon>Bacillota</taxon>
        <taxon>Bacilli</taxon>
        <taxon>Bacillales</taxon>
        <taxon>Guptibacillaceae</taxon>
        <taxon>Exobacillus</taxon>
    </lineage>
</organism>
<name>A0A5R9EV47_9BACL</name>
<dbReference type="SMART" id="SM00028">
    <property type="entry name" value="TPR"/>
    <property type="match status" value="6"/>
</dbReference>
<dbReference type="GO" id="GO:0003677">
    <property type="term" value="F:DNA binding"/>
    <property type="evidence" value="ECO:0007669"/>
    <property type="project" value="InterPro"/>
</dbReference>
<dbReference type="InterPro" id="IPR019734">
    <property type="entry name" value="TPR_rpt"/>
</dbReference>
<feature type="domain" description="HTH cro/C1-type" evidence="2">
    <location>
        <begin position="6"/>
        <end position="59"/>
    </location>
</feature>
<dbReference type="Proteomes" id="UP000308230">
    <property type="component" value="Unassembled WGS sequence"/>
</dbReference>